<sequence length="118" mass="13499">MAEVQFKLWIEENDRVLFGGGRLELLKAVMNQGSLAGAARELNMSYRAAWGRLRASEKRLGFPLVERSDTGRREVQLTPEGLKMLQQFEVFENQAQAFAEQAQNNWTKLVSELRGEKK</sequence>
<dbReference type="AlphaFoldDB" id="A0AAU9EMY7"/>
<dbReference type="SUPFAM" id="SSF46785">
    <property type="entry name" value="Winged helix' DNA-binding domain"/>
    <property type="match status" value="1"/>
</dbReference>
<gene>
    <name evidence="2" type="ORF">FAK_16250</name>
</gene>
<reference evidence="3" key="1">
    <citation type="journal article" date="2023" name="Arch. Microbiol.">
        <title>Desulfoferula mesophilus gen. nov. sp. nov., a mesophilic sulfate-reducing bacterium isolated from a brackish lake sediment.</title>
        <authorList>
            <person name="Watanabe T."/>
            <person name="Yabe T."/>
            <person name="Tsuji J.M."/>
            <person name="Fukui M."/>
        </authorList>
    </citation>
    <scope>NUCLEOTIDE SEQUENCE [LARGE SCALE GENOMIC DNA]</scope>
    <source>
        <strain evidence="3">12FAK</strain>
    </source>
</reference>
<dbReference type="PANTHER" id="PTHR30432:SF1">
    <property type="entry name" value="DNA-BINDING TRANSCRIPTIONAL DUAL REGULATOR MODE"/>
    <property type="match status" value="1"/>
</dbReference>
<name>A0AAU9EMY7_9BACT</name>
<dbReference type="InterPro" id="IPR036390">
    <property type="entry name" value="WH_DNA-bd_sf"/>
</dbReference>
<evidence type="ECO:0000313" key="2">
    <source>
        <dbReference type="EMBL" id="BEQ14559.1"/>
    </source>
</evidence>
<keyword evidence="3" id="KW-1185">Reference proteome</keyword>
<accession>A0AAU9EMY7</accession>
<dbReference type="InterPro" id="IPR036388">
    <property type="entry name" value="WH-like_DNA-bd_sf"/>
</dbReference>
<protein>
    <recommendedName>
        <fullName evidence="1">HTH lysR-type domain-containing protein</fullName>
    </recommendedName>
</protein>
<dbReference type="InterPro" id="IPR051815">
    <property type="entry name" value="Molybdate_resp_trans_reg"/>
</dbReference>
<dbReference type="EMBL" id="AP028679">
    <property type="protein sequence ID" value="BEQ14559.1"/>
    <property type="molecule type" value="Genomic_DNA"/>
</dbReference>
<dbReference type="KEGG" id="dmp:FAK_16250"/>
<dbReference type="InterPro" id="IPR000847">
    <property type="entry name" value="LysR_HTH_N"/>
</dbReference>
<feature type="domain" description="HTH lysR-type" evidence="1">
    <location>
        <begin position="22"/>
        <end position="81"/>
    </location>
</feature>
<dbReference type="RefSeq" id="WP_338606263.1">
    <property type="nucleotide sequence ID" value="NZ_AP028679.1"/>
</dbReference>
<organism evidence="2 3">
    <name type="scientific">Desulfoferula mesophila</name>
    <dbReference type="NCBI Taxonomy" id="3058419"/>
    <lineage>
        <taxon>Bacteria</taxon>
        <taxon>Pseudomonadati</taxon>
        <taxon>Thermodesulfobacteriota</taxon>
        <taxon>Desulfarculia</taxon>
        <taxon>Desulfarculales</taxon>
        <taxon>Desulfarculaceae</taxon>
        <taxon>Desulfoferula</taxon>
    </lineage>
</organism>
<dbReference type="Pfam" id="PF00126">
    <property type="entry name" value="HTH_1"/>
    <property type="match status" value="1"/>
</dbReference>
<dbReference type="GO" id="GO:0003700">
    <property type="term" value="F:DNA-binding transcription factor activity"/>
    <property type="evidence" value="ECO:0007669"/>
    <property type="project" value="InterPro"/>
</dbReference>
<dbReference type="Proteomes" id="UP001366166">
    <property type="component" value="Chromosome"/>
</dbReference>
<evidence type="ECO:0000313" key="3">
    <source>
        <dbReference type="Proteomes" id="UP001366166"/>
    </source>
</evidence>
<dbReference type="Gene3D" id="1.10.10.10">
    <property type="entry name" value="Winged helix-like DNA-binding domain superfamily/Winged helix DNA-binding domain"/>
    <property type="match status" value="1"/>
</dbReference>
<dbReference type="PANTHER" id="PTHR30432">
    <property type="entry name" value="TRANSCRIPTIONAL REGULATOR MODE"/>
    <property type="match status" value="1"/>
</dbReference>
<evidence type="ECO:0000259" key="1">
    <source>
        <dbReference type="Pfam" id="PF00126"/>
    </source>
</evidence>
<proteinExistence type="predicted"/>